<proteinExistence type="inferred from homology"/>
<dbReference type="GO" id="GO:0000786">
    <property type="term" value="C:nucleosome"/>
    <property type="evidence" value="ECO:0007669"/>
    <property type="project" value="UniProtKB-KW"/>
</dbReference>
<dbReference type="GeneID" id="28896445"/>
<keyword evidence="5" id="KW-0472">Membrane</keyword>
<evidence type="ECO:0000256" key="3">
    <source>
        <dbReference type="ARBA" id="ARBA00022454"/>
    </source>
</evidence>
<dbReference type="SUPFAM" id="SSF47113">
    <property type="entry name" value="Histone-fold"/>
    <property type="match status" value="1"/>
</dbReference>
<dbReference type="GO" id="GO:0003677">
    <property type="term" value="F:DNA binding"/>
    <property type="evidence" value="ECO:0007669"/>
    <property type="project" value="InterPro"/>
</dbReference>
<dbReference type="InterPro" id="IPR000164">
    <property type="entry name" value="Histone_H3/CENP-A"/>
</dbReference>
<dbReference type="PRINTS" id="PR00622">
    <property type="entry name" value="HISTONEH3"/>
</dbReference>
<comment type="subcellular location">
    <subcellularLocation>
        <location evidence="1">Chromosome</location>
    </subcellularLocation>
</comment>
<keyword evidence="4" id="KW-0544">Nucleosome core</keyword>
<keyword evidence="7" id="KW-1185">Reference proteome</keyword>
<dbReference type="InterPro" id="IPR009072">
    <property type="entry name" value="Histone-fold"/>
</dbReference>
<gene>
    <name evidence="6" type="ORF">L228DRAFT_241161</name>
</gene>
<evidence type="ECO:0000256" key="2">
    <source>
        <dbReference type="ARBA" id="ARBA00010343"/>
    </source>
</evidence>
<dbReference type="GO" id="GO:0046982">
    <property type="term" value="F:protein heterodimerization activity"/>
    <property type="evidence" value="ECO:0007669"/>
    <property type="project" value="InterPro"/>
</dbReference>
<name>A0A165A4Y1_XYLHT</name>
<dbReference type="GO" id="GO:0030527">
    <property type="term" value="F:structural constituent of chromatin"/>
    <property type="evidence" value="ECO:0007669"/>
    <property type="project" value="InterPro"/>
</dbReference>
<reference evidence="6 7" key="1">
    <citation type="journal article" date="2016" name="Fungal Biol.">
        <title>The genome of Xylona heveae provides a window into fungal endophytism.</title>
        <authorList>
            <person name="Gazis R."/>
            <person name="Kuo A."/>
            <person name="Riley R."/>
            <person name="LaButti K."/>
            <person name="Lipzen A."/>
            <person name="Lin J."/>
            <person name="Amirebrahimi M."/>
            <person name="Hesse C.N."/>
            <person name="Spatafora J.W."/>
            <person name="Henrissat B."/>
            <person name="Hainaut M."/>
            <person name="Grigoriev I.V."/>
            <person name="Hibbett D.S."/>
        </authorList>
    </citation>
    <scope>NUCLEOTIDE SEQUENCE [LARGE SCALE GENOMIC DNA]</scope>
    <source>
        <strain evidence="6 7">TC161</strain>
    </source>
</reference>
<dbReference type="Gene3D" id="1.10.20.10">
    <property type="entry name" value="Histone, subunit A"/>
    <property type="match status" value="1"/>
</dbReference>
<evidence type="ECO:0000256" key="4">
    <source>
        <dbReference type="ARBA" id="ARBA00023269"/>
    </source>
</evidence>
<keyword evidence="5" id="KW-0812">Transmembrane</keyword>
<feature type="transmembrane region" description="Helical" evidence="5">
    <location>
        <begin position="74"/>
        <end position="93"/>
    </location>
</feature>
<organism evidence="6 7">
    <name type="scientific">Xylona heveae (strain CBS 132557 / TC161)</name>
    <dbReference type="NCBI Taxonomy" id="1328760"/>
    <lineage>
        <taxon>Eukaryota</taxon>
        <taxon>Fungi</taxon>
        <taxon>Dikarya</taxon>
        <taxon>Ascomycota</taxon>
        <taxon>Pezizomycotina</taxon>
        <taxon>Xylonomycetes</taxon>
        <taxon>Xylonales</taxon>
        <taxon>Xylonaceae</taxon>
        <taxon>Xylona</taxon>
    </lineage>
</organism>
<dbReference type="AlphaFoldDB" id="A0A165A4Y1"/>
<dbReference type="Proteomes" id="UP000076632">
    <property type="component" value="Unassembled WGS sequence"/>
</dbReference>
<dbReference type="RefSeq" id="XP_018185510.1">
    <property type="nucleotide sequence ID" value="XM_018331308.1"/>
</dbReference>
<evidence type="ECO:0000256" key="5">
    <source>
        <dbReference type="SAM" id="Phobius"/>
    </source>
</evidence>
<dbReference type="OrthoDB" id="842664at2759"/>
<evidence type="ECO:0000313" key="6">
    <source>
        <dbReference type="EMBL" id="KZF19955.1"/>
    </source>
</evidence>
<dbReference type="InParanoid" id="A0A165A4Y1"/>
<sequence>MILLPSTTLLRNLLPAGFSLNLGYIHQEELQTAETFGGCKDGELKEPQERHLLENPFQTPPIPLQKGYTIYQEWLGMLLLLLITIILLPKLLAQLGMSKDLTATSLESSALGTLQEVAEATLVKEFKMTNLMAIHAKRVTI</sequence>
<accession>A0A165A4Y1</accession>
<evidence type="ECO:0000256" key="1">
    <source>
        <dbReference type="ARBA" id="ARBA00004286"/>
    </source>
</evidence>
<keyword evidence="3" id="KW-0158">Chromosome</keyword>
<keyword evidence="5" id="KW-1133">Transmembrane helix</keyword>
<protein>
    <submittedName>
        <fullName evidence="6">Uncharacterized protein</fullName>
    </submittedName>
</protein>
<evidence type="ECO:0000313" key="7">
    <source>
        <dbReference type="Proteomes" id="UP000076632"/>
    </source>
</evidence>
<comment type="similarity">
    <text evidence="2">Belongs to the histone H3 family.</text>
</comment>
<dbReference type="EMBL" id="KV407464">
    <property type="protein sequence ID" value="KZF19955.1"/>
    <property type="molecule type" value="Genomic_DNA"/>
</dbReference>
<keyword evidence="4" id="KW-0238">DNA-binding</keyword>